<comment type="caution">
    <text evidence="6">The sequence shown here is derived from an EMBL/GenBank/DDBJ whole genome shotgun (WGS) entry which is preliminary data.</text>
</comment>
<accession>A0A420XIF1</accession>
<dbReference type="InterPro" id="IPR014818">
    <property type="entry name" value="Phage/plasmid_primase_P4_C"/>
</dbReference>
<evidence type="ECO:0000256" key="3">
    <source>
        <dbReference type="ARBA" id="ARBA00022806"/>
    </source>
</evidence>
<dbReference type="PANTHER" id="PTHR35372:SF2">
    <property type="entry name" value="SF3 HELICASE DOMAIN-CONTAINING PROTEIN"/>
    <property type="match status" value="1"/>
</dbReference>
<dbReference type="GO" id="GO:0005524">
    <property type="term" value="F:ATP binding"/>
    <property type="evidence" value="ECO:0007669"/>
    <property type="project" value="UniProtKB-KW"/>
</dbReference>
<keyword evidence="7" id="KW-1185">Reference proteome</keyword>
<sequence length="607" mass="69497">MSKLISAPNFKKQAKQVDVFTDWIVLVGDGAMGAYYHNKKAGEGVQWGMIRDTYKLSLDRVPVIIDSKSFDQIENLKIAPEDQKFIKIIQVGDIPTLAKDCNCLKTRILMNLAQNMKSLSVVEWLDNVLQGENVLPEIEKIKNGQSAIAELMQQKVDSEVNIDLKQKQFTQKEILEAFLRWHKSPLRRDITLGETYQYNDIYWEIVSDEMLHRKCMAFYEAFNGDYTAARIKRLAELVIMKIEEMPQEQAGYIGFKNGVLNKKTGEFSAIKASHYLRYIEKFECKVDSLDTPHFNQWLDFASNNNAEKKDVLLAGLYMILTNQHGWQLFLEATGKAGAGKSVFGEIATIINGTGNTAIINLQSMEDPKGRSILIGKTFAYSPDQKHYRGPADELKNLTGGDQIKVKRLYKDEIQVKVDAVFMMTTNYPITFTDRNGGIARRRVIILFDREVPENSRDVNFVDKVKSEVYGIVNLLLKRFSDPTEAKTILETHKRQNEGLLVKRESNHLVAFADAFFVDDKKPSSMIWGSNSTKKKDSEAIYKAYLFYCNCINIKPLNLQAFKQSLSDALKESGQKTELRELPIKDGYIRLNVHWKDYHNTIKRWEDG</sequence>
<dbReference type="SMART" id="SM00885">
    <property type="entry name" value="D5_N"/>
    <property type="match status" value="1"/>
</dbReference>
<keyword evidence="3 6" id="KW-0347">Helicase</keyword>
<dbReference type="InterPro" id="IPR014015">
    <property type="entry name" value="Helicase_SF3_DNA-vir"/>
</dbReference>
<gene>
    <name evidence="6" type="ORF">DES31_0458</name>
</gene>
<feature type="domain" description="SF3 helicase" evidence="5">
    <location>
        <begin position="307"/>
        <end position="460"/>
    </location>
</feature>
<evidence type="ECO:0000313" key="6">
    <source>
        <dbReference type="EMBL" id="RKR77135.1"/>
    </source>
</evidence>
<dbReference type="RefSeq" id="WP_170143749.1">
    <property type="nucleotide sequence ID" value="NZ_CP016604.1"/>
</dbReference>
<keyword evidence="4" id="KW-0067">ATP-binding</keyword>
<dbReference type="Pfam" id="PF19263">
    <property type="entry name" value="DUF5906"/>
    <property type="match status" value="1"/>
</dbReference>
<evidence type="ECO:0000256" key="1">
    <source>
        <dbReference type="ARBA" id="ARBA00022741"/>
    </source>
</evidence>
<dbReference type="InterPro" id="IPR027417">
    <property type="entry name" value="P-loop_NTPase"/>
</dbReference>
<evidence type="ECO:0000259" key="5">
    <source>
        <dbReference type="PROSITE" id="PS51206"/>
    </source>
</evidence>
<keyword evidence="1" id="KW-0547">Nucleotide-binding</keyword>
<dbReference type="GO" id="GO:0016787">
    <property type="term" value="F:hydrolase activity"/>
    <property type="evidence" value="ECO:0007669"/>
    <property type="project" value="UniProtKB-KW"/>
</dbReference>
<proteinExistence type="predicted"/>
<reference evidence="6 7" key="1">
    <citation type="submission" date="2018-10" db="EMBL/GenBank/DDBJ databases">
        <title>Genomic Encyclopedia of Type Strains, Phase IV (KMG-IV): sequencing the most valuable type-strain genomes for metagenomic binning, comparative biology and taxonomic classification.</title>
        <authorList>
            <person name="Goeker M."/>
        </authorList>
    </citation>
    <scope>NUCLEOTIDE SEQUENCE [LARGE SCALE GENOMIC DNA]</scope>
    <source>
        <strain evidence="6 7">DSM 23800</strain>
    </source>
</reference>
<dbReference type="InterPro" id="IPR045455">
    <property type="entry name" value="NrS-1_pol-like_helicase"/>
</dbReference>
<dbReference type="InterPro" id="IPR036388">
    <property type="entry name" value="WH-like_DNA-bd_sf"/>
</dbReference>
<name>A0A420XIF1_9PAST</name>
<dbReference type="AlphaFoldDB" id="A0A420XIF1"/>
<evidence type="ECO:0000313" key="7">
    <source>
        <dbReference type="Proteomes" id="UP000280099"/>
    </source>
</evidence>
<organism evidence="6 7">
    <name type="scientific">Otariodibacter oris</name>
    <dbReference type="NCBI Taxonomy" id="1032623"/>
    <lineage>
        <taxon>Bacteria</taxon>
        <taxon>Pseudomonadati</taxon>
        <taxon>Pseudomonadota</taxon>
        <taxon>Gammaproteobacteria</taxon>
        <taxon>Pasteurellales</taxon>
        <taxon>Pasteurellaceae</taxon>
        <taxon>Otariodibacter</taxon>
    </lineage>
</organism>
<dbReference type="Gene3D" id="1.10.10.10">
    <property type="entry name" value="Winged helix-like DNA-binding domain superfamily/Winged helix DNA-binding domain"/>
    <property type="match status" value="1"/>
</dbReference>
<dbReference type="PANTHER" id="PTHR35372">
    <property type="entry name" value="ATP BINDING PROTEIN-RELATED"/>
    <property type="match status" value="1"/>
</dbReference>
<dbReference type="Proteomes" id="UP000280099">
    <property type="component" value="Unassembled WGS sequence"/>
</dbReference>
<dbReference type="Pfam" id="PF08706">
    <property type="entry name" value="D5_N"/>
    <property type="match status" value="1"/>
</dbReference>
<dbReference type="SUPFAM" id="SSF52540">
    <property type="entry name" value="P-loop containing nucleoside triphosphate hydrolases"/>
    <property type="match status" value="1"/>
</dbReference>
<keyword evidence="2" id="KW-0378">Hydrolase</keyword>
<dbReference type="PROSITE" id="PS51206">
    <property type="entry name" value="SF3_HELICASE_1"/>
    <property type="match status" value="1"/>
</dbReference>
<dbReference type="Pfam" id="PF03288">
    <property type="entry name" value="Pox_D5"/>
    <property type="match status" value="1"/>
</dbReference>
<dbReference type="InterPro" id="IPR004968">
    <property type="entry name" value="DNA_primase/NTPase_C"/>
</dbReference>
<evidence type="ECO:0000256" key="4">
    <source>
        <dbReference type="ARBA" id="ARBA00022840"/>
    </source>
</evidence>
<dbReference type="GO" id="GO:0004386">
    <property type="term" value="F:helicase activity"/>
    <property type="evidence" value="ECO:0007669"/>
    <property type="project" value="UniProtKB-KW"/>
</dbReference>
<dbReference type="EMBL" id="RBJC01000004">
    <property type="protein sequence ID" value="RKR77135.1"/>
    <property type="molecule type" value="Genomic_DNA"/>
</dbReference>
<evidence type="ECO:0000256" key="2">
    <source>
        <dbReference type="ARBA" id="ARBA00022801"/>
    </source>
</evidence>
<dbReference type="InterPro" id="IPR051620">
    <property type="entry name" value="ORF904-like_C"/>
</dbReference>
<dbReference type="Gene3D" id="3.40.50.300">
    <property type="entry name" value="P-loop containing nucleotide triphosphate hydrolases"/>
    <property type="match status" value="1"/>
</dbReference>
<protein>
    <submittedName>
        <fullName evidence="6">Putative DNA primase/helicase</fullName>
    </submittedName>
</protein>